<evidence type="ECO:0000256" key="2">
    <source>
        <dbReference type="ARBA" id="ARBA00022475"/>
    </source>
</evidence>
<evidence type="ECO:0000256" key="8">
    <source>
        <dbReference type="ARBA" id="ARBA00024235"/>
    </source>
</evidence>
<dbReference type="Pfam" id="PF09976">
    <property type="entry name" value="TPR_21"/>
    <property type="match status" value="1"/>
</dbReference>
<dbReference type="SUPFAM" id="SSF48452">
    <property type="entry name" value="TPR-like"/>
    <property type="match status" value="1"/>
</dbReference>
<dbReference type="GO" id="GO:0044877">
    <property type="term" value="F:protein-containing complex binding"/>
    <property type="evidence" value="ECO:0007669"/>
    <property type="project" value="InterPro"/>
</dbReference>
<keyword evidence="13" id="KW-1185">Reference proteome</keyword>
<feature type="domain" description="Ancillary SecYEG translocon subunit/Cell division coordinator CpoB TPR" evidence="11">
    <location>
        <begin position="18"/>
        <end position="220"/>
    </location>
</feature>
<dbReference type="AlphaFoldDB" id="A0A7Z7HQK8"/>
<evidence type="ECO:0000256" key="1">
    <source>
        <dbReference type="ARBA" id="ARBA00004401"/>
    </source>
</evidence>
<keyword evidence="5 10" id="KW-0472">Membrane</keyword>
<comment type="similarity">
    <text evidence="7">Belongs to the YfgM family.</text>
</comment>
<dbReference type="PANTHER" id="PTHR38035">
    <property type="entry name" value="UPF0070 PROTEIN YFGM"/>
    <property type="match status" value="1"/>
</dbReference>
<evidence type="ECO:0000256" key="7">
    <source>
        <dbReference type="ARBA" id="ARBA00024197"/>
    </source>
</evidence>
<organism evidence="12 13">
    <name type="scientific">Sterolibacterium denitrificans</name>
    <dbReference type="NCBI Taxonomy" id="157592"/>
    <lineage>
        <taxon>Bacteria</taxon>
        <taxon>Pseudomonadati</taxon>
        <taxon>Pseudomonadota</taxon>
        <taxon>Betaproteobacteria</taxon>
        <taxon>Nitrosomonadales</taxon>
        <taxon>Sterolibacteriaceae</taxon>
        <taxon>Sterolibacterium</taxon>
    </lineage>
</organism>
<reference evidence="12" key="1">
    <citation type="submission" date="2017-03" db="EMBL/GenBank/DDBJ databases">
        <authorList>
            <consortium name="AG Boll"/>
        </authorList>
    </citation>
    <scope>NUCLEOTIDE SEQUENCE [LARGE SCALE GENOMIC DNA]</scope>
    <source>
        <strain evidence="12">Chol</strain>
    </source>
</reference>
<feature type="transmembrane region" description="Helical" evidence="10">
    <location>
        <begin position="24"/>
        <end position="42"/>
    </location>
</feature>
<keyword evidence="3 10" id="KW-0812">Transmembrane</keyword>
<evidence type="ECO:0000256" key="9">
    <source>
        <dbReference type="SAM" id="Coils"/>
    </source>
</evidence>
<dbReference type="Proteomes" id="UP000242886">
    <property type="component" value="Chromosome SDENCHOL"/>
</dbReference>
<proteinExistence type="inferred from homology"/>
<dbReference type="InterPro" id="IPR026039">
    <property type="entry name" value="YfgM"/>
</dbReference>
<evidence type="ECO:0000256" key="3">
    <source>
        <dbReference type="ARBA" id="ARBA00022692"/>
    </source>
</evidence>
<sequence>MKMAVYDHEEQEQLDELKAWWRQYGNLVTGALLVVAIGLAGWQGWNWWQREQSLQASALYTLVERAAEARDAKRIADAAGELINKYAGTRYAVMAALLSARTQIEAGDMKAARTQLDWAQTHAKDSELRDLARLRLAELLLEEKSYDEALQTLSAEPAAPFVPRYAEVRGDVLVAQGKIEDAEKSYQSALDKLGELQKSANPAQQQSAYRDMLLVKLESLAMVGGKQP</sequence>
<evidence type="ECO:0000259" key="11">
    <source>
        <dbReference type="Pfam" id="PF09976"/>
    </source>
</evidence>
<comment type="subcellular location">
    <subcellularLocation>
        <location evidence="1">Cell membrane</location>
        <topology evidence="1">Single-pass type II membrane protein</topology>
    </subcellularLocation>
</comment>
<dbReference type="InterPro" id="IPR018704">
    <property type="entry name" value="SecYEG/CpoB_TPR"/>
</dbReference>
<evidence type="ECO:0000256" key="5">
    <source>
        <dbReference type="ARBA" id="ARBA00023136"/>
    </source>
</evidence>
<protein>
    <recommendedName>
        <fullName evidence="8">Ancillary SecYEG translocon subunit</fullName>
    </recommendedName>
</protein>
<evidence type="ECO:0000256" key="4">
    <source>
        <dbReference type="ARBA" id="ARBA00022989"/>
    </source>
</evidence>
<dbReference type="EMBL" id="LT837803">
    <property type="protein sequence ID" value="SMB25500.1"/>
    <property type="molecule type" value="Genomic_DNA"/>
</dbReference>
<dbReference type="Gene3D" id="1.25.40.10">
    <property type="entry name" value="Tetratricopeptide repeat domain"/>
    <property type="match status" value="1"/>
</dbReference>
<dbReference type="PANTHER" id="PTHR38035:SF1">
    <property type="entry name" value="ANCILLARY SECYEG TRANSLOCON SUBUNIT"/>
    <property type="match status" value="1"/>
</dbReference>
<evidence type="ECO:0000313" key="13">
    <source>
        <dbReference type="Proteomes" id="UP000242886"/>
    </source>
</evidence>
<keyword evidence="2" id="KW-1003">Cell membrane</keyword>
<dbReference type="GO" id="GO:0005886">
    <property type="term" value="C:plasma membrane"/>
    <property type="evidence" value="ECO:0007669"/>
    <property type="project" value="UniProtKB-SubCell"/>
</dbReference>
<gene>
    <name evidence="12" type="ORF">SDENCHOL_11276</name>
</gene>
<keyword evidence="9" id="KW-0175">Coiled coil</keyword>
<feature type="coiled-coil region" evidence="9">
    <location>
        <begin position="136"/>
        <end position="199"/>
    </location>
</feature>
<evidence type="ECO:0000313" key="12">
    <source>
        <dbReference type="EMBL" id="SMB25500.1"/>
    </source>
</evidence>
<dbReference type="InterPro" id="IPR011990">
    <property type="entry name" value="TPR-like_helical_dom_sf"/>
</dbReference>
<evidence type="ECO:0000256" key="10">
    <source>
        <dbReference type="SAM" id="Phobius"/>
    </source>
</evidence>
<evidence type="ECO:0000256" key="6">
    <source>
        <dbReference type="ARBA" id="ARBA00023186"/>
    </source>
</evidence>
<accession>A0A7Z7HQK8</accession>
<name>A0A7Z7HQK8_9PROT</name>
<dbReference type="PIRSF" id="PIRSF006170">
    <property type="entry name" value="YfgM"/>
    <property type="match status" value="1"/>
</dbReference>
<keyword evidence="4 10" id="KW-1133">Transmembrane helix</keyword>
<keyword evidence="6" id="KW-0143">Chaperone</keyword>